<reference evidence="1 2" key="1">
    <citation type="journal article" date="2011" name="BMC Genomics">
        <title>Comparative genome analysis and genome-guided physiological analysis of Roseobacter litoralis.</title>
        <authorList>
            <person name="Kalhoefer D."/>
            <person name="Thole S."/>
            <person name="Voget S."/>
            <person name="Lehmann R."/>
            <person name="Liesegang H."/>
            <person name="Wollher A."/>
            <person name="Daniel R."/>
            <person name="Simon M."/>
            <person name="Brinkhoff T."/>
        </authorList>
    </citation>
    <scope>NUCLEOTIDE SEQUENCE [LARGE SCALE GENOMIC DNA]</scope>
    <source>
        <strain evidence="2">ATCC 49566 / DSM 6996 / JCM 21268 / NBRC 15278 / OCh 149</strain>
    </source>
</reference>
<dbReference type="InterPro" id="IPR049574">
    <property type="entry name" value="CrtA-like"/>
</dbReference>
<organism evidence="1 2">
    <name type="scientific">Roseobacter litoralis (strain ATCC 49566 / DSM 6996 / JCM 21268 / NBRC 15278 / OCh 149)</name>
    <dbReference type="NCBI Taxonomy" id="391595"/>
    <lineage>
        <taxon>Bacteria</taxon>
        <taxon>Pseudomonadati</taxon>
        <taxon>Pseudomonadota</taxon>
        <taxon>Alphaproteobacteria</taxon>
        <taxon>Rhodobacterales</taxon>
        <taxon>Roseobacteraceae</taxon>
        <taxon>Roseobacter</taxon>
    </lineage>
</organism>
<name>F7ZM14_ROSLO</name>
<dbReference type="EMBL" id="CP002624">
    <property type="protein sequence ID" value="AEI96351.1"/>
    <property type="molecule type" value="Genomic_DNA"/>
</dbReference>
<keyword evidence="2" id="KW-1185">Reference proteome</keyword>
<dbReference type="GO" id="GO:0004497">
    <property type="term" value="F:monooxygenase activity"/>
    <property type="evidence" value="ECO:0007669"/>
    <property type="project" value="UniProtKB-KW"/>
</dbReference>
<keyword evidence="1" id="KW-0614">Plasmid</keyword>
<dbReference type="EC" id="1.-.-.-" evidence="1"/>
<dbReference type="NCBIfam" id="NF045923">
    <property type="entry name" value="SpheroidMoxCrtARhod"/>
    <property type="match status" value="1"/>
</dbReference>
<sequence length="241" mass="26712">MREMTKRPVVTISFFRFSRITARIWALYMMGRARLSLPSVPGIGFWKLCGSGSGEGFTPLPNTAVFAILATWPDEQTARTQIDRAPIFDKYRSKASESWTVFLETSSVRGVWSGDTPFHPTGQKITGPLAALTRATVKPSLALKFWRRVPDISQMIGSDNNVAFKIGIGEVPLLHQVTFSIWPDANAMAAFARHNGPHASAIRAVRDEDWFSEELYARFAILGDTGSWEGASPLAKLDIHV</sequence>
<proteinExistence type="predicted"/>
<dbReference type="KEGG" id="rli:RLO149_p940060"/>
<dbReference type="Proteomes" id="UP000001353">
    <property type="component" value="Plasmid pRLO149_94"/>
</dbReference>
<keyword evidence="1" id="KW-0560">Oxidoreductase</keyword>
<dbReference type="AlphaFoldDB" id="F7ZM14"/>
<protein>
    <submittedName>
        <fullName evidence="1">Spheroidene monooxygenase CrtA</fullName>
        <ecNumber evidence="1">1.-.-.-</ecNumber>
    </submittedName>
</protein>
<evidence type="ECO:0000313" key="2">
    <source>
        <dbReference type="Proteomes" id="UP000001353"/>
    </source>
</evidence>
<accession>F7ZM14</accession>
<evidence type="ECO:0000313" key="1">
    <source>
        <dbReference type="EMBL" id="AEI96351.1"/>
    </source>
</evidence>
<gene>
    <name evidence="1" type="primary">crtA</name>
    <name evidence="1" type="ordered locus">RLO149_p940060</name>
</gene>
<dbReference type="HOGENOM" id="CLU_064051_0_0_5"/>
<keyword evidence="1" id="KW-0503">Monooxygenase</keyword>
<geneLocation type="plasmid" evidence="1 2">
    <name>pRLO149_94</name>
</geneLocation>
<dbReference type="CDD" id="cd21650">
    <property type="entry name" value="CrtA-like"/>
    <property type="match status" value="1"/>
</dbReference>